<evidence type="ECO:0000259" key="1">
    <source>
        <dbReference type="Pfam" id="PF12937"/>
    </source>
</evidence>
<comment type="caution">
    <text evidence="2">The sequence shown here is derived from an EMBL/GenBank/DDBJ whole genome shotgun (WGS) entry which is preliminary data.</text>
</comment>
<accession>A0AAX6GX95</accession>
<reference evidence="2" key="2">
    <citation type="submission" date="2023-04" db="EMBL/GenBank/DDBJ databases">
        <authorList>
            <person name="Bruccoleri R.E."/>
            <person name="Oakeley E.J."/>
            <person name="Faust A.-M."/>
            <person name="Dessus-Babus S."/>
            <person name="Altorfer M."/>
            <person name="Burckhardt D."/>
            <person name="Oertli M."/>
            <person name="Naumann U."/>
            <person name="Petersen F."/>
            <person name="Wong J."/>
        </authorList>
    </citation>
    <scope>NUCLEOTIDE SEQUENCE</scope>
    <source>
        <strain evidence="2">GSM-AAB239-AS_SAM_17_03QT</strain>
        <tissue evidence="2">Leaf</tissue>
    </source>
</reference>
<organism evidence="2 3">
    <name type="scientific">Iris pallida</name>
    <name type="common">Sweet iris</name>
    <dbReference type="NCBI Taxonomy" id="29817"/>
    <lineage>
        <taxon>Eukaryota</taxon>
        <taxon>Viridiplantae</taxon>
        <taxon>Streptophyta</taxon>
        <taxon>Embryophyta</taxon>
        <taxon>Tracheophyta</taxon>
        <taxon>Spermatophyta</taxon>
        <taxon>Magnoliopsida</taxon>
        <taxon>Liliopsida</taxon>
        <taxon>Asparagales</taxon>
        <taxon>Iridaceae</taxon>
        <taxon>Iridoideae</taxon>
        <taxon>Irideae</taxon>
        <taxon>Iris</taxon>
    </lineage>
</organism>
<keyword evidence="3" id="KW-1185">Reference proteome</keyword>
<sequence>MEDFLVCIFMKLSLDELILSVPLVCKSWREASLDTLCWRVLDFQELDIMSWHRFAKRVAAQYPLSRLSFSAFLKFAVRRSRGLAVELRFPMFLRASMEDLVFVSNECPRLNILVLGSMGLEDRDHISELAGKWTELEHLEMAANPSTFPELASEINLHCRNFSGLKMAGLRMKDAMAIVNHLPNLKYLNLSNSYISKGTLLLMMNGCKEIEVLTVKHCVGFEADGEVREAAARIGVFNHEGSKLTNDSDSDSDDCVASCRFFHDREDYRMGRRCLL</sequence>
<reference evidence="2" key="1">
    <citation type="journal article" date="2023" name="GigaByte">
        <title>Genome assembly of the bearded iris, Iris pallida Lam.</title>
        <authorList>
            <person name="Bruccoleri R.E."/>
            <person name="Oakeley E.J."/>
            <person name="Faust A.M.E."/>
            <person name="Altorfer M."/>
            <person name="Dessus-Babus S."/>
            <person name="Burckhardt D."/>
            <person name="Oertli M."/>
            <person name="Naumann U."/>
            <person name="Petersen F."/>
            <person name="Wong J."/>
        </authorList>
    </citation>
    <scope>NUCLEOTIDE SEQUENCE</scope>
    <source>
        <strain evidence="2">GSM-AAB239-AS_SAM_17_03QT</strain>
    </source>
</reference>
<dbReference type="InterPro" id="IPR032675">
    <property type="entry name" value="LRR_dom_sf"/>
</dbReference>
<protein>
    <submittedName>
        <fullName evidence="2">F-box/LRR-repeat protein-like</fullName>
    </submittedName>
</protein>
<dbReference type="Proteomes" id="UP001140949">
    <property type="component" value="Unassembled WGS sequence"/>
</dbReference>
<proteinExistence type="predicted"/>
<dbReference type="PANTHER" id="PTHR38926:SF5">
    <property type="entry name" value="F-BOX AND LEUCINE-RICH REPEAT PROTEIN 6"/>
    <property type="match status" value="1"/>
</dbReference>
<gene>
    <name evidence="2" type="ORF">M6B38_342380</name>
</gene>
<evidence type="ECO:0000313" key="2">
    <source>
        <dbReference type="EMBL" id="KAJ6832937.1"/>
    </source>
</evidence>
<dbReference type="SUPFAM" id="SSF81383">
    <property type="entry name" value="F-box domain"/>
    <property type="match status" value="1"/>
</dbReference>
<dbReference type="Pfam" id="PF12937">
    <property type="entry name" value="F-box-like"/>
    <property type="match status" value="1"/>
</dbReference>
<evidence type="ECO:0000313" key="3">
    <source>
        <dbReference type="Proteomes" id="UP001140949"/>
    </source>
</evidence>
<dbReference type="AlphaFoldDB" id="A0AAX6GX95"/>
<dbReference type="InterPro" id="IPR001810">
    <property type="entry name" value="F-box_dom"/>
</dbReference>
<dbReference type="SUPFAM" id="SSF52047">
    <property type="entry name" value="RNI-like"/>
    <property type="match status" value="1"/>
</dbReference>
<dbReference type="Gene3D" id="1.20.1280.50">
    <property type="match status" value="1"/>
</dbReference>
<dbReference type="InterPro" id="IPR036047">
    <property type="entry name" value="F-box-like_dom_sf"/>
</dbReference>
<dbReference type="PANTHER" id="PTHR38926">
    <property type="entry name" value="F-BOX DOMAIN CONTAINING PROTEIN, EXPRESSED"/>
    <property type="match status" value="1"/>
</dbReference>
<dbReference type="EMBL" id="JANAVB010015600">
    <property type="protein sequence ID" value="KAJ6832937.1"/>
    <property type="molecule type" value="Genomic_DNA"/>
</dbReference>
<feature type="domain" description="F-box" evidence="1">
    <location>
        <begin position="3"/>
        <end position="43"/>
    </location>
</feature>
<dbReference type="Gene3D" id="3.80.10.10">
    <property type="entry name" value="Ribonuclease Inhibitor"/>
    <property type="match status" value="1"/>
</dbReference>
<name>A0AAX6GX95_IRIPA</name>